<evidence type="ECO:0000313" key="2">
    <source>
        <dbReference type="EMBL" id="MCL1552827.1"/>
    </source>
</evidence>
<comment type="caution">
    <text evidence="2">The sequence shown here is derived from an EMBL/GenBank/DDBJ whole genome shotgun (WGS) entry which is preliminary data.</text>
</comment>
<organism evidence="2 3">
    <name type="scientific">Xanthomonas nasturtii</name>
    <dbReference type="NCBI Taxonomy" id="1843581"/>
    <lineage>
        <taxon>Bacteria</taxon>
        <taxon>Pseudomonadati</taxon>
        <taxon>Pseudomonadota</taxon>
        <taxon>Gammaproteobacteria</taxon>
        <taxon>Lysobacterales</taxon>
        <taxon>Lysobacteraceae</taxon>
        <taxon>Xanthomonas</taxon>
    </lineage>
</organism>
<keyword evidence="1" id="KW-0175">Coiled coil</keyword>
<accession>A0ABT0LUL9</accession>
<dbReference type="RefSeq" id="WP_249048241.1">
    <property type="nucleotide sequence ID" value="NZ_JAMBEC010000044.1"/>
</dbReference>
<keyword evidence="3" id="KW-1185">Reference proteome</keyword>
<reference evidence="2" key="1">
    <citation type="submission" date="2022-04" db="EMBL/GenBank/DDBJ databases">
        <title>Genomic comparison of 19 strains of Xanthomonas nasturtii, a newly emerging watercress pathogen.</title>
        <authorList>
            <person name="Harrison J."/>
            <person name="Greer S."/>
            <person name="Hussain R."/>
            <person name="Lascelles D."/>
            <person name="Roberts M."/>
            <person name="Carter B."/>
            <person name="Bryning A."/>
            <person name="Carroll S."/>
            <person name="Aspin A."/>
            <person name="Cruz L."/>
            <person name="Cruz J."/>
            <person name="Grant M."/>
            <person name="Vicente J."/>
            <person name="Studholme D.J."/>
        </authorList>
    </citation>
    <scope>NUCLEOTIDE SEQUENCE</scope>
    <source>
        <strain evidence="2">10016B</strain>
    </source>
</reference>
<dbReference type="EMBL" id="JAMBED010000045">
    <property type="protein sequence ID" value="MCL1552827.1"/>
    <property type="molecule type" value="Genomic_DNA"/>
</dbReference>
<evidence type="ECO:0000256" key="1">
    <source>
        <dbReference type="SAM" id="Coils"/>
    </source>
</evidence>
<feature type="coiled-coil region" evidence="1">
    <location>
        <begin position="20"/>
        <end position="47"/>
    </location>
</feature>
<dbReference type="Proteomes" id="UP001167357">
    <property type="component" value="Unassembled WGS sequence"/>
</dbReference>
<evidence type="ECO:0000313" key="3">
    <source>
        <dbReference type="Proteomes" id="UP001167357"/>
    </source>
</evidence>
<name>A0ABT0LUL9_9XANT</name>
<sequence length="89" mass="10135">MSNINDRIDRAARAFNVAASELAEAMAERLRTEAPQIEQQLVTALEKGERMLLALEMSPAAPSIWWSTIDDYQQMKRIMTIPSKMPTRQ</sequence>
<gene>
    <name evidence="2" type="ORF">M3O51_16325</name>
</gene>
<proteinExistence type="predicted"/>
<protein>
    <submittedName>
        <fullName evidence="2">Uncharacterized protein</fullName>
    </submittedName>
</protein>